<accession>A0A8S0RWQ6</accession>
<feature type="domain" description="Major facilitator superfamily (MFS) profile" evidence="8">
    <location>
        <begin position="44"/>
        <end position="491"/>
    </location>
</feature>
<reference evidence="9 10" key="1">
    <citation type="submission" date="2019-12" db="EMBL/GenBank/DDBJ databases">
        <authorList>
            <person name="Alioto T."/>
            <person name="Alioto T."/>
            <person name="Gomez Garrido J."/>
        </authorList>
    </citation>
    <scope>NUCLEOTIDE SEQUENCE [LARGE SCALE GENOMIC DNA]</scope>
</reference>
<keyword evidence="3 7" id="KW-1133">Transmembrane helix</keyword>
<dbReference type="Gene3D" id="1.20.1250.20">
    <property type="entry name" value="MFS general substrate transporter like domains"/>
    <property type="match status" value="1"/>
</dbReference>
<evidence type="ECO:0000259" key="8">
    <source>
        <dbReference type="PROSITE" id="PS50850"/>
    </source>
</evidence>
<feature type="transmembrane region" description="Helical" evidence="7">
    <location>
        <begin position="320"/>
        <end position="339"/>
    </location>
</feature>
<feature type="transmembrane region" description="Helical" evidence="7">
    <location>
        <begin position="114"/>
        <end position="135"/>
    </location>
</feature>
<feature type="transmembrane region" description="Helical" evidence="7">
    <location>
        <begin position="380"/>
        <end position="401"/>
    </location>
</feature>
<evidence type="ECO:0000256" key="4">
    <source>
        <dbReference type="ARBA" id="ARBA00023136"/>
    </source>
</evidence>
<feature type="transmembrane region" description="Helical" evidence="7">
    <location>
        <begin position="351"/>
        <end position="373"/>
    </location>
</feature>
<dbReference type="GO" id="GO:0016020">
    <property type="term" value="C:membrane"/>
    <property type="evidence" value="ECO:0007669"/>
    <property type="project" value="UniProtKB-SubCell"/>
</dbReference>
<evidence type="ECO:0000313" key="10">
    <source>
        <dbReference type="Proteomes" id="UP000594638"/>
    </source>
</evidence>
<proteinExistence type="inferred from homology"/>
<protein>
    <submittedName>
        <fullName evidence="9">Organic cation carnitine transporter 3-like</fullName>
    </submittedName>
</protein>
<dbReference type="PANTHER" id="PTHR24064">
    <property type="entry name" value="SOLUTE CARRIER FAMILY 22 MEMBER"/>
    <property type="match status" value="1"/>
</dbReference>
<sequence length="515" mass="57385">MTDPNPLPGDTPESESPRIVEQQLSLDDTIERYIGNCGWIQFFQATLISFAYFFDAQQCFISVFTDAEPTWHCKSLSNSPCKNICRIPRDSWNWDLPAHTSIISEWSLECSGSVITGLLASTFYLGCLVGGFVLATLADSSLGRKNMLVLSCLLMSLSGVLTALSTNVWMYTALRFISGFGRSTITTCALVLSTELVGKKWRGNVGIIGFICFPIGFLSLPGIAYLTKGSSWRLLYMWTCVPAVFYSVLSYFLVCESPRWLYIKGRKEDFAKALRSISAPAKRSSLTDSFFDKCIKWEDEWLETDLYSTIKILLEKSWTLRRLASVMVDGFGVGMSYYGMPLGLGNLAFDLYWSVVFNAFIEIPSTLLIFFLIGKLNRKFSILGFAILSGIFSLTCVLVRWKGMQIGLELISFFSAVTALDLVMIYTLELFPTCVRNSAVSMLRQAVLFGGLFGPVIAAAGRQNRFLSYGVFGITIAVCGLFVTLLPETRGRAFYDTIDEEERKNRALIDGVDTA</sequence>
<dbReference type="AlphaFoldDB" id="A0A8S0RWQ6"/>
<evidence type="ECO:0000256" key="7">
    <source>
        <dbReference type="SAM" id="Phobius"/>
    </source>
</evidence>
<evidence type="ECO:0000256" key="3">
    <source>
        <dbReference type="ARBA" id="ARBA00022989"/>
    </source>
</evidence>
<gene>
    <name evidence="9" type="ORF">OLEA9_A085366</name>
</gene>
<dbReference type="InterPro" id="IPR020846">
    <property type="entry name" value="MFS_dom"/>
</dbReference>
<feature type="transmembrane region" description="Helical" evidence="7">
    <location>
        <begin position="176"/>
        <end position="193"/>
    </location>
</feature>
<dbReference type="PROSITE" id="PS50850">
    <property type="entry name" value="MFS"/>
    <property type="match status" value="1"/>
</dbReference>
<evidence type="ECO:0000256" key="5">
    <source>
        <dbReference type="ARBA" id="ARBA00044504"/>
    </source>
</evidence>
<dbReference type="Proteomes" id="UP000594638">
    <property type="component" value="Unassembled WGS sequence"/>
</dbReference>
<dbReference type="InterPro" id="IPR005828">
    <property type="entry name" value="MFS_sugar_transport-like"/>
</dbReference>
<feature type="transmembrane region" description="Helical" evidence="7">
    <location>
        <begin position="413"/>
        <end position="431"/>
    </location>
</feature>
<dbReference type="EMBL" id="CACTIH010003773">
    <property type="protein sequence ID" value="CAA2984635.1"/>
    <property type="molecule type" value="Genomic_DNA"/>
</dbReference>
<evidence type="ECO:0000313" key="9">
    <source>
        <dbReference type="EMBL" id="CAA2984635.1"/>
    </source>
</evidence>
<comment type="caution">
    <text evidence="9">The sequence shown here is derived from an EMBL/GenBank/DDBJ whole genome shotgun (WGS) entry which is preliminary data.</text>
</comment>
<feature type="transmembrane region" description="Helical" evidence="7">
    <location>
        <begin position="466"/>
        <end position="486"/>
    </location>
</feature>
<feature type="transmembrane region" description="Helical" evidence="7">
    <location>
        <begin position="443"/>
        <end position="460"/>
    </location>
</feature>
<dbReference type="InterPro" id="IPR036259">
    <property type="entry name" value="MFS_trans_sf"/>
</dbReference>
<dbReference type="Gramene" id="OE9A085366T1">
    <property type="protein sequence ID" value="OE9A085366C1"/>
    <property type="gene ID" value="OE9A085366"/>
</dbReference>
<comment type="similarity">
    <text evidence="5">Belongs to the major facilitator superfamily. Phosphate:H(+) symporter (TC 2.A.1.9) family.</text>
</comment>
<dbReference type="Pfam" id="PF00083">
    <property type="entry name" value="Sugar_tr"/>
    <property type="match status" value="1"/>
</dbReference>
<comment type="catalytic activity">
    <reaction evidence="6">
        <text>phosphate(in) + H(+)(in) = phosphate(out) + H(+)(out)</text>
        <dbReference type="Rhea" id="RHEA:29939"/>
        <dbReference type="ChEBI" id="CHEBI:15378"/>
        <dbReference type="ChEBI" id="CHEBI:43474"/>
    </reaction>
    <physiologicalReaction direction="right-to-left" evidence="6">
        <dbReference type="Rhea" id="RHEA:29941"/>
    </physiologicalReaction>
</comment>
<feature type="transmembrane region" description="Helical" evidence="7">
    <location>
        <begin position="205"/>
        <end position="223"/>
    </location>
</feature>
<keyword evidence="4 7" id="KW-0472">Membrane</keyword>
<keyword evidence="2 7" id="KW-0812">Transmembrane</keyword>
<evidence type="ECO:0000256" key="6">
    <source>
        <dbReference type="ARBA" id="ARBA00049011"/>
    </source>
</evidence>
<comment type="subcellular location">
    <subcellularLocation>
        <location evidence="1">Membrane</location>
        <topology evidence="1">Multi-pass membrane protein</topology>
    </subcellularLocation>
</comment>
<feature type="transmembrane region" description="Helical" evidence="7">
    <location>
        <begin position="235"/>
        <end position="254"/>
    </location>
</feature>
<dbReference type="SUPFAM" id="SSF103473">
    <property type="entry name" value="MFS general substrate transporter"/>
    <property type="match status" value="1"/>
</dbReference>
<evidence type="ECO:0000256" key="2">
    <source>
        <dbReference type="ARBA" id="ARBA00022692"/>
    </source>
</evidence>
<keyword evidence="10" id="KW-1185">Reference proteome</keyword>
<name>A0A8S0RWQ6_OLEEU</name>
<organism evidence="9 10">
    <name type="scientific">Olea europaea subsp. europaea</name>
    <dbReference type="NCBI Taxonomy" id="158383"/>
    <lineage>
        <taxon>Eukaryota</taxon>
        <taxon>Viridiplantae</taxon>
        <taxon>Streptophyta</taxon>
        <taxon>Embryophyta</taxon>
        <taxon>Tracheophyta</taxon>
        <taxon>Spermatophyta</taxon>
        <taxon>Magnoliopsida</taxon>
        <taxon>eudicotyledons</taxon>
        <taxon>Gunneridae</taxon>
        <taxon>Pentapetalae</taxon>
        <taxon>asterids</taxon>
        <taxon>lamiids</taxon>
        <taxon>Lamiales</taxon>
        <taxon>Oleaceae</taxon>
        <taxon>Oleeae</taxon>
        <taxon>Olea</taxon>
    </lineage>
</organism>
<evidence type="ECO:0000256" key="1">
    <source>
        <dbReference type="ARBA" id="ARBA00004141"/>
    </source>
</evidence>
<dbReference type="OrthoDB" id="5296287at2759"/>
<feature type="transmembrane region" description="Helical" evidence="7">
    <location>
        <begin position="147"/>
        <end position="170"/>
    </location>
</feature>
<dbReference type="GO" id="GO:0022857">
    <property type="term" value="F:transmembrane transporter activity"/>
    <property type="evidence" value="ECO:0007669"/>
    <property type="project" value="InterPro"/>
</dbReference>